<keyword evidence="4" id="KW-0479">Metal-binding</keyword>
<accession>X0ZMQ1</accession>
<dbReference type="SFLD" id="SFLDS00029">
    <property type="entry name" value="Radical_SAM"/>
    <property type="match status" value="1"/>
</dbReference>
<dbReference type="InterPro" id="IPR022946">
    <property type="entry name" value="UPF0313"/>
</dbReference>
<dbReference type="SFLD" id="SFLDG01069">
    <property type="entry name" value="UPF0313"/>
    <property type="match status" value="1"/>
</dbReference>
<dbReference type="PROSITE" id="PS51918">
    <property type="entry name" value="RADICAL_SAM"/>
    <property type="match status" value="1"/>
</dbReference>
<evidence type="ECO:0000256" key="3">
    <source>
        <dbReference type="ARBA" id="ARBA00022691"/>
    </source>
</evidence>
<comment type="caution">
    <text evidence="8">The sequence shown here is derived from an EMBL/GenBank/DDBJ whole genome shotgun (WGS) entry which is preliminary data.</text>
</comment>
<proteinExistence type="inferred from homology"/>
<dbReference type="InterPro" id="IPR020612">
    <property type="entry name" value="Methylthiotransferase_CS"/>
</dbReference>
<dbReference type="PANTHER" id="PTHR32331">
    <property type="entry name" value="UPF0313 PROTEIN YGIQ"/>
    <property type="match status" value="1"/>
</dbReference>
<dbReference type="Gene3D" id="3.80.30.20">
    <property type="entry name" value="tm_1862 like domain"/>
    <property type="match status" value="1"/>
</dbReference>
<dbReference type="NCBIfam" id="TIGR03904">
    <property type="entry name" value="SAM_YgiQ"/>
    <property type="match status" value="1"/>
</dbReference>
<keyword evidence="6" id="KW-0411">Iron-sulfur</keyword>
<evidence type="ECO:0000256" key="5">
    <source>
        <dbReference type="ARBA" id="ARBA00023004"/>
    </source>
</evidence>
<evidence type="ECO:0000256" key="4">
    <source>
        <dbReference type="ARBA" id="ARBA00022723"/>
    </source>
</evidence>
<dbReference type="GO" id="GO:0003824">
    <property type="term" value="F:catalytic activity"/>
    <property type="evidence" value="ECO:0007669"/>
    <property type="project" value="InterPro"/>
</dbReference>
<keyword evidence="3" id="KW-0949">S-adenosyl-L-methionine</keyword>
<dbReference type="InterPro" id="IPR058240">
    <property type="entry name" value="rSAM_sf"/>
</dbReference>
<dbReference type="PANTHER" id="PTHR32331:SF0">
    <property type="entry name" value="UPF0313 PROTEIN YGIQ"/>
    <property type="match status" value="1"/>
</dbReference>
<dbReference type="InterPro" id="IPR006638">
    <property type="entry name" value="Elp3/MiaA/NifB-like_rSAM"/>
</dbReference>
<dbReference type="PROSITE" id="PS01278">
    <property type="entry name" value="MTTASE_RADICAL"/>
    <property type="match status" value="1"/>
</dbReference>
<evidence type="ECO:0000256" key="2">
    <source>
        <dbReference type="ARBA" id="ARBA00022485"/>
    </source>
</evidence>
<dbReference type="GO" id="GO:0046872">
    <property type="term" value="F:metal ion binding"/>
    <property type="evidence" value="ECO:0007669"/>
    <property type="project" value="UniProtKB-KW"/>
</dbReference>
<protein>
    <recommendedName>
        <fullName evidence="7">Radical SAM core domain-containing protein</fullName>
    </recommendedName>
</protein>
<keyword evidence="2" id="KW-0004">4Fe-4S</keyword>
<dbReference type="SUPFAM" id="SSF102114">
    <property type="entry name" value="Radical SAM enzymes"/>
    <property type="match status" value="1"/>
</dbReference>
<comment type="cofactor">
    <cofactor evidence="1">
        <name>[4Fe-4S] cluster</name>
        <dbReference type="ChEBI" id="CHEBI:49883"/>
    </cofactor>
</comment>
<dbReference type="Pfam" id="PF08497">
    <property type="entry name" value="Radical_SAM_N"/>
    <property type="match status" value="1"/>
</dbReference>
<dbReference type="EMBL" id="BART01000332">
    <property type="protein sequence ID" value="GAG70689.1"/>
    <property type="molecule type" value="Genomic_DNA"/>
</dbReference>
<evidence type="ECO:0000259" key="7">
    <source>
        <dbReference type="PROSITE" id="PS51918"/>
    </source>
</evidence>
<dbReference type="InterPro" id="IPR007197">
    <property type="entry name" value="rSAM"/>
</dbReference>
<dbReference type="SMART" id="SM00729">
    <property type="entry name" value="Elp3"/>
    <property type="match status" value="1"/>
</dbReference>
<keyword evidence="5" id="KW-0408">Iron</keyword>
<feature type="domain" description="Radical SAM core" evidence="7">
    <location>
        <begin position="287"/>
        <end position="560"/>
    </location>
</feature>
<organism evidence="8">
    <name type="scientific">marine sediment metagenome</name>
    <dbReference type="NCBI Taxonomy" id="412755"/>
    <lineage>
        <taxon>unclassified sequences</taxon>
        <taxon>metagenomes</taxon>
        <taxon>ecological metagenomes</taxon>
    </lineage>
</organism>
<dbReference type="InterPro" id="IPR023404">
    <property type="entry name" value="rSAM_horseshoe"/>
</dbReference>
<evidence type="ECO:0000256" key="1">
    <source>
        <dbReference type="ARBA" id="ARBA00001966"/>
    </source>
</evidence>
<dbReference type="AlphaFoldDB" id="X0ZMQ1"/>
<dbReference type="GO" id="GO:0051539">
    <property type="term" value="F:4 iron, 4 sulfur cluster binding"/>
    <property type="evidence" value="ECO:0007669"/>
    <property type="project" value="UniProtKB-KW"/>
</dbReference>
<gene>
    <name evidence="8" type="ORF">S01H4_01719</name>
</gene>
<dbReference type="HAMAP" id="MF_01251">
    <property type="entry name" value="UPF0313"/>
    <property type="match status" value="1"/>
</dbReference>
<evidence type="ECO:0000256" key="6">
    <source>
        <dbReference type="ARBA" id="ARBA00023014"/>
    </source>
</evidence>
<name>X0ZMQ1_9ZZZZ</name>
<evidence type="ECO:0000313" key="8">
    <source>
        <dbReference type="EMBL" id="GAG70689.1"/>
    </source>
</evidence>
<sequence length="566" mass="65275">MFLPTTREEMKKLSWDRLDVIIVIGDTYVDSPYIGAAVIGRVLQAAGYKVGIIAQPDINSKIDISRLGEPALFWGVTAGSVDSMVANYTALKKRRRKDDFTPGGKNFKRPDRATIVYSNLIRKYFKNTKPIVLGGIEASLRRIAHYDYWDDKVRRAILFDAKVDILVYGMGEKSVLKLAHNLKTGKDWKDIRGICYISPHSREEYTILPSYQEVKGDKKKFISMFHTFYVNNDPLTAKGLCQQQDSRYLIQNPPSYPLAQKELDKVHDLPYEREAHPYYRKGGEVKALETIKFSITTHRGCYGECNFCSITVHQGKVIQGRSEKSILREAKLLTKLGDFKGYILDVGGPTANMYGIECQKKLKSGSCTDKRCLYPQFCPGLKINHKRQMEILKKIRQIKGIKKVFVASGIRYDMLLGDQKYGEKYLRELIKYHISGQLKIAPEHTENNVLEKMGKPDRGYLKRFRDKFLQINKEQRKKQFLTYYLIAAHPGCREEDMYRLKEYTLKELKLNPEQVQVFTPTPSTNSTLMYYTEIDPFTGKAIFVEKNLKKKGRQKEIVVEKKSKLQ</sequence>
<dbReference type="SFLD" id="SFLDG01082">
    <property type="entry name" value="B12-binding_domain_containing"/>
    <property type="match status" value="1"/>
</dbReference>
<dbReference type="InterPro" id="IPR013704">
    <property type="entry name" value="UPF0313_N"/>
</dbReference>
<reference evidence="8" key="1">
    <citation type="journal article" date="2014" name="Front. Microbiol.">
        <title>High frequency of phylogenetically diverse reductive dehalogenase-homologous genes in deep subseafloor sedimentary metagenomes.</title>
        <authorList>
            <person name="Kawai M."/>
            <person name="Futagami T."/>
            <person name="Toyoda A."/>
            <person name="Takaki Y."/>
            <person name="Nishi S."/>
            <person name="Hori S."/>
            <person name="Arai W."/>
            <person name="Tsubouchi T."/>
            <person name="Morono Y."/>
            <person name="Uchiyama I."/>
            <person name="Ito T."/>
            <person name="Fujiyama A."/>
            <person name="Inagaki F."/>
            <person name="Takami H."/>
        </authorList>
    </citation>
    <scope>NUCLEOTIDE SEQUENCE</scope>
    <source>
        <strain evidence="8">Expedition CK06-06</strain>
    </source>
</reference>